<organism evidence="1 2">
    <name type="scientific">Oryza meyeriana var. granulata</name>
    <dbReference type="NCBI Taxonomy" id="110450"/>
    <lineage>
        <taxon>Eukaryota</taxon>
        <taxon>Viridiplantae</taxon>
        <taxon>Streptophyta</taxon>
        <taxon>Embryophyta</taxon>
        <taxon>Tracheophyta</taxon>
        <taxon>Spermatophyta</taxon>
        <taxon>Magnoliopsida</taxon>
        <taxon>Liliopsida</taxon>
        <taxon>Poales</taxon>
        <taxon>Poaceae</taxon>
        <taxon>BOP clade</taxon>
        <taxon>Oryzoideae</taxon>
        <taxon>Oryzeae</taxon>
        <taxon>Oryzinae</taxon>
        <taxon>Oryza</taxon>
        <taxon>Oryza meyeriana</taxon>
    </lineage>
</organism>
<dbReference type="EMBL" id="SPHZ02000003">
    <property type="protein sequence ID" value="KAF0923281.1"/>
    <property type="molecule type" value="Genomic_DNA"/>
</dbReference>
<accession>A0A6G1EF24</accession>
<reference evidence="1 2" key="1">
    <citation type="submission" date="2019-11" db="EMBL/GenBank/DDBJ databases">
        <title>Whole genome sequence of Oryza granulata.</title>
        <authorList>
            <person name="Li W."/>
        </authorList>
    </citation>
    <scope>NUCLEOTIDE SEQUENCE [LARGE SCALE GENOMIC DNA]</scope>
    <source>
        <strain evidence="2">cv. Menghai</strain>
        <tissue evidence="1">Leaf</tissue>
    </source>
</reference>
<dbReference type="Proteomes" id="UP000479710">
    <property type="component" value="Unassembled WGS sequence"/>
</dbReference>
<evidence type="ECO:0000313" key="2">
    <source>
        <dbReference type="Proteomes" id="UP000479710"/>
    </source>
</evidence>
<sequence length="85" mass="9176">MRIEEGGGGVSRLLAIQGLLQFVGEAMQPRRRSTHGSALKTSLPVLPHDIKTHGTDAWQEAVGSVDRIGRLRRIGCRGVSSSVAW</sequence>
<name>A0A6G1EF24_9ORYZ</name>
<proteinExistence type="predicted"/>
<keyword evidence="2" id="KW-1185">Reference proteome</keyword>
<evidence type="ECO:0000313" key="1">
    <source>
        <dbReference type="EMBL" id="KAF0923281.1"/>
    </source>
</evidence>
<gene>
    <name evidence="1" type="ORF">E2562_005243</name>
</gene>
<comment type="caution">
    <text evidence="1">The sequence shown here is derived from an EMBL/GenBank/DDBJ whole genome shotgun (WGS) entry which is preliminary data.</text>
</comment>
<protein>
    <submittedName>
        <fullName evidence="1">Uncharacterized protein</fullName>
    </submittedName>
</protein>
<dbReference type="AlphaFoldDB" id="A0A6G1EF24"/>